<dbReference type="Pfam" id="PF07833">
    <property type="entry name" value="Cu_amine_oxidN1"/>
    <property type="match status" value="1"/>
</dbReference>
<feature type="signal peptide" evidence="1">
    <location>
        <begin position="1"/>
        <end position="25"/>
    </location>
</feature>
<feature type="domain" description="Copper amine oxidase-like N-terminal" evidence="2">
    <location>
        <begin position="33"/>
        <end position="95"/>
    </location>
</feature>
<keyword evidence="4" id="KW-1185">Reference proteome</keyword>
<feature type="chain" id="PRO_5024339419" evidence="1">
    <location>
        <begin position="26"/>
        <end position="227"/>
    </location>
</feature>
<organism evidence="3 4">
    <name type="scientific">Paenibacillus methanolicus</name>
    <dbReference type="NCBI Taxonomy" id="582686"/>
    <lineage>
        <taxon>Bacteria</taxon>
        <taxon>Bacillati</taxon>
        <taxon>Bacillota</taxon>
        <taxon>Bacilli</taxon>
        <taxon>Bacillales</taxon>
        <taxon>Paenibacillaceae</taxon>
        <taxon>Paenibacillus</taxon>
    </lineage>
</organism>
<accession>A0A5S5BKX1</accession>
<dbReference type="RefSeq" id="WP_148933691.1">
    <property type="nucleotide sequence ID" value="NZ_VNHS01000023.1"/>
</dbReference>
<evidence type="ECO:0000313" key="4">
    <source>
        <dbReference type="Proteomes" id="UP000323257"/>
    </source>
</evidence>
<keyword evidence="1" id="KW-0732">Signal</keyword>
<dbReference type="InterPro" id="IPR036582">
    <property type="entry name" value="Mao_N_sf"/>
</dbReference>
<proteinExistence type="predicted"/>
<name>A0A5S5BKX1_9BACL</name>
<dbReference type="SUPFAM" id="SSF55383">
    <property type="entry name" value="Copper amine oxidase, domain N"/>
    <property type="match status" value="1"/>
</dbReference>
<dbReference type="InterPro" id="IPR012854">
    <property type="entry name" value="Cu_amine_oxidase-like_N"/>
</dbReference>
<reference evidence="3 4" key="1">
    <citation type="submission" date="2019-07" db="EMBL/GenBank/DDBJ databases">
        <title>Genomic Encyclopedia of Type Strains, Phase III (KMG-III): the genomes of soil and plant-associated and newly described type strains.</title>
        <authorList>
            <person name="Whitman W."/>
        </authorList>
    </citation>
    <scope>NUCLEOTIDE SEQUENCE [LARGE SCALE GENOMIC DNA]</scope>
    <source>
        <strain evidence="3 4">BL24</strain>
    </source>
</reference>
<dbReference type="AlphaFoldDB" id="A0A5S5BKX1"/>
<dbReference type="EMBL" id="VNHS01000023">
    <property type="protein sequence ID" value="TYP67711.1"/>
    <property type="molecule type" value="Genomic_DNA"/>
</dbReference>
<comment type="caution">
    <text evidence="3">The sequence shown here is derived from an EMBL/GenBank/DDBJ whole genome shotgun (WGS) entry which is preliminary data.</text>
</comment>
<sequence length="227" mass="24522">MKKKILISLGLTSVVAASVAFGAFAANKLTLVVNGKVSSAETKVISGTTYVPLRAAAELLGAEVKYDASTGRVEINSASGEYTTTGSTTKQTAKSYSVDVTVNGGPMVLKITKVTLDPTYKGYSFSTEERAVILDVSVENTSNDKVTWHVDQSEIVLNTKEQVEITLPSENRISSEFNGKVVKKGQIVFPVKSELTDITDIRLLLKYVLNGEYETLAEDQETTITLQ</sequence>
<evidence type="ECO:0000256" key="1">
    <source>
        <dbReference type="SAM" id="SignalP"/>
    </source>
</evidence>
<evidence type="ECO:0000259" key="2">
    <source>
        <dbReference type="Pfam" id="PF07833"/>
    </source>
</evidence>
<dbReference type="OrthoDB" id="9790293at2"/>
<evidence type="ECO:0000313" key="3">
    <source>
        <dbReference type="EMBL" id="TYP67711.1"/>
    </source>
</evidence>
<protein>
    <submittedName>
        <fullName evidence="3">Copper amine oxidase-like protein</fullName>
    </submittedName>
</protein>
<dbReference type="Proteomes" id="UP000323257">
    <property type="component" value="Unassembled WGS sequence"/>
</dbReference>
<gene>
    <name evidence="3" type="ORF">BCM02_12336</name>
</gene>